<dbReference type="OMA" id="FGVHAIM"/>
<feature type="transmembrane region" description="Helical" evidence="10">
    <location>
        <begin position="64"/>
        <end position="87"/>
    </location>
</feature>
<evidence type="ECO:0000256" key="10">
    <source>
        <dbReference type="RuleBase" id="RU361115"/>
    </source>
</evidence>
<protein>
    <recommendedName>
        <fullName evidence="10">Elongation of fatty acids protein</fullName>
        <ecNumber evidence="10">2.3.1.-</ecNumber>
    </recommendedName>
</protein>
<dbReference type="PROSITE" id="PS01188">
    <property type="entry name" value="ELO"/>
    <property type="match status" value="1"/>
</dbReference>
<feature type="transmembrane region" description="Helical" evidence="10">
    <location>
        <begin position="132"/>
        <end position="153"/>
    </location>
</feature>
<evidence type="ECO:0000256" key="9">
    <source>
        <dbReference type="ARBA" id="ARBA00023160"/>
    </source>
</evidence>
<proteinExistence type="inferred from homology"/>
<keyword evidence="3 10" id="KW-0808">Transferase</keyword>
<name>A0A8J6CG30_DIALT</name>
<evidence type="ECO:0000256" key="1">
    <source>
        <dbReference type="ARBA" id="ARBA00004141"/>
    </source>
</evidence>
<dbReference type="GO" id="GO:0034625">
    <property type="term" value="P:fatty acid elongation, monounsaturated fatty acid"/>
    <property type="evidence" value="ECO:0007669"/>
    <property type="project" value="TreeGrafter"/>
</dbReference>
<feature type="transmembrane region" description="Helical" evidence="10">
    <location>
        <begin position="239"/>
        <end position="260"/>
    </location>
</feature>
<keyword evidence="4 10" id="KW-0812">Transmembrane</keyword>
<dbReference type="GO" id="GO:0030148">
    <property type="term" value="P:sphingolipid biosynthetic process"/>
    <property type="evidence" value="ECO:0007669"/>
    <property type="project" value="TreeGrafter"/>
</dbReference>
<dbReference type="OrthoDB" id="434092at2759"/>
<evidence type="ECO:0000313" key="11">
    <source>
        <dbReference type="EMBL" id="KAG8468620.1"/>
    </source>
</evidence>
<dbReference type="GO" id="GO:0019367">
    <property type="term" value="P:fatty acid elongation, saturated fatty acid"/>
    <property type="evidence" value="ECO:0007669"/>
    <property type="project" value="TreeGrafter"/>
</dbReference>
<keyword evidence="7 10" id="KW-0443">Lipid metabolism</keyword>
<comment type="similarity">
    <text evidence="10">Belongs to the ELO family.</text>
</comment>
<evidence type="ECO:0000256" key="6">
    <source>
        <dbReference type="ARBA" id="ARBA00022989"/>
    </source>
</evidence>
<keyword evidence="8 10" id="KW-0472">Membrane</keyword>
<feature type="transmembrane region" description="Helical" evidence="10">
    <location>
        <begin position="198"/>
        <end position="218"/>
    </location>
</feature>
<dbReference type="GO" id="GO:0042761">
    <property type="term" value="P:very long-chain fatty acid biosynthetic process"/>
    <property type="evidence" value="ECO:0007669"/>
    <property type="project" value="TreeGrafter"/>
</dbReference>
<comment type="caution">
    <text evidence="11">The sequence shown here is derived from an EMBL/GenBank/DDBJ whole genome shotgun (WGS) entry which is preliminary data.</text>
</comment>
<dbReference type="InterPro" id="IPR030457">
    <property type="entry name" value="ELO_CS"/>
</dbReference>
<dbReference type="GO" id="GO:0009922">
    <property type="term" value="F:fatty acid elongase activity"/>
    <property type="evidence" value="ECO:0007669"/>
    <property type="project" value="InterPro"/>
</dbReference>
<evidence type="ECO:0000313" key="12">
    <source>
        <dbReference type="Proteomes" id="UP000751190"/>
    </source>
</evidence>
<dbReference type="InterPro" id="IPR002076">
    <property type="entry name" value="ELO_fam"/>
</dbReference>
<dbReference type="Proteomes" id="UP000751190">
    <property type="component" value="Unassembled WGS sequence"/>
</dbReference>
<keyword evidence="2 10" id="KW-0444">Lipid biosynthesis</keyword>
<dbReference type="EC" id="2.3.1.-" evidence="10"/>
<dbReference type="PANTHER" id="PTHR11157:SF17">
    <property type="entry name" value="ELONGATION OF VERY LONG CHAIN FATTY ACIDS PROTEIN 6"/>
    <property type="match status" value="1"/>
</dbReference>
<evidence type="ECO:0000256" key="4">
    <source>
        <dbReference type="ARBA" id="ARBA00022692"/>
    </source>
</evidence>
<accession>A0A8J6CG30</accession>
<dbReference type="GO" id="GO:0005789">
    <property type="term" value="C:endoplasmic reticulum membrane"/>
    <property type="evidence" value="ECO:0007669"/>
    <property type="project" value="TreeGrafter"/>
</dbReference>
<dbReference type="Pfam" id="PF01151">
    <property type="entry name" value="ELO"/>
    <property type="match status" value="1"/>
</dbReference>
<keyword evidence="9 10" id="KW-0275">Fatty acid biosynthesis</keyword>
<evidence type="ECO:0000256" key="5">
    <source>
        <dbReference type="ARBA" id="ARBA00022832"/>
    </source>
</evidence>
<sequence>MSALWSWLPTYDEFVDGLSFVDREKIGVHMVDQGVITSAEWAAISVDKHMSFFSDAAEFTGDHWIIPLVAVALYLVMIVVGPMIMANRPPLPVNGLACAWNWFLAAFSTFGVACTWHCIFTRLRSRGFESTTCGSAMFMSQGYVGLAMLLFIYSKLFELIDTFFLIAKKADVIFLHWYHHVTVLLYCWHSHSVRIPSGIWFAAMNYFVHAIMYSYFAMTQMGPRYRKLVRPYARLITTLQISQMFVGLIVNGSIIYFTSLGHACKSSKTNTILSWLMYLSYFVLFGLLYLRNYILGTHGKPAGKRAKGKAE</sequence>
<organism evidence="11 12">
    <name type="scientific">Diacronema lutheri</name>
    <name type="common">Unicellular marine alga</name>
    <name type="synonym">Monochrysis lutheri</name>
    <dbReference type="NCBI Taxonomy" id="2081491"/>
    <lineage>
        <taxon>Eukaryota</taxon>
        <taxon>Haptista</taxon>
        <taxon>Haptophyta</taxon>
        <taxon>Pavlovophyceae</taxon>
        <taxon>Pavlovales</taxon>
        <taxon>Pavlovaceae</taxon>
        <taxon>Diacronema</taxon>
    </lineage>
</organism>
<dbReference type="EMBL" id="JAGTXO010000004">
    <property type="protein sequence ID" value="KAG8468620.1"/>
    <property type="molecule type" value="Genomic_DNA"/>
</dbReference>
<dbReference type="GO" id="GO:0034626">
    <property type="term" value="P:fatty acid elongation, polyunsaturated fatty acid"/>
    <property type="evidence" value="ECO:0007669"/>
    <property type="project" value="TreeGrafter"/>
</dbReference>
<evidence type="ECO:0000256" key="7">
    <source>
        <dbReference type="ARBA" id="ARBA00023098"/>
    </source>
</evidence>
<dbReference type="AlphaFoldDB" id="A0A8J6CG30"/>
<reference evidence="11" key="1">
    <citation type="submission" date="2021-05" db="EMBL/GenBank/DDBJ databases">
        <title>The genome of the haptophyte Pavlova lutheri (Diacronema luteri, Pavlovales) - a model for lipid biosynthesis in eukaryotic algae.</title>
        <authorList>
            <person name="Hulatt C.J."/>
            <person name="Posewitz M.C."/>
        </authorList>
    </citation>
    <scope>NUCLEOTIDE SEQUENCE</scope>
    <source>
        <strain evidence="11">NIVA-4/92</strain>
    </source>
</reference>
<keyword evidence="5 10" id="KW-0276">Fatty acid metabolism</keyword>
<dbReference type="PANTHER" id="PTHR11157">
    <property type="entry name" value="FATTY ACID ACYL TRANSFERASE-RELATED"/>
    <property type="match status" value="1"/>
</dbReference>
<evidence type="ECO:0000256" key="8">
    <source>
        <dbReference type="ARBA" id="ARBA00023136"/>
    </source>
</evidence>
<comment type="catalytic activity">
    <reaction evidence="10">
        <text>an acyl-CoA + malonyl-CoA + H(+) = a 3-oxoacyl-CoA + CO2 + CoA</text>
        <dbReference type="Rhea" id="RHEA:50252"/>
        <dbReference type="ChEBI" id="CHEBI:15378"/>
        <dbReference type="ChEBI" id="CHEBI:16526"/>
        <dbReference type="ChEBI" id="CHEBI:57287"/>
        <dbReference type="ChEBI" id="CHEBI:57384"/>
        <dbReference type="ChEBI" id="CHEBI:58342"/>
        <dbReference type="ChEBI" id="CHEBI:90726"/>
    </reaction>
    <physiologicalReaction direction="left-to-right" evidence="10">
        <dbReference type="Rhea" id="RHEA:50253"/>
    </physiologicalReaction>
</comment>
<gene>
    <name evidence="11" type="ORF">KFE25_013703</name>
</gene>
<evidence type="ECO:0000256" key="3">
    <source>
        <dbReference type="ARBA" id="ARBA00022679"/>
    </source>
</evidence>
<keyword evidence="6 10" id="KW-1133">Transmembrane helix</keyword>
<feature type="transmembrane region" description="Helical" evidence="10">
    <location>
        <begin position="99"/>
        <end position="120"/>
    </location>
</feature>
<comment type="subcellular location">
    <subcellularLocation>
        <location evidence="1">Membrane</location>
        <topology evidence="1">Multi-pass membrane protein</topology>
    </subcellularLocation>
</comment>
<keyword evidence="12" id="KW-1185">Reference proteome</keyword>
<evidence type="ECO:0000256" key="2">
    <source>
        <dbReference type="ARBA" id="ARBA00022516"/>
    </source>
</evidence>
<feature type="transmembrane region" description="Helical" evidence="10">
    <location>
        <begin position="272"/>
        <end position="290"/>
    </location>
</feature>